<protein>
    <submittedName>
        <fullName evidence="1">Uncharacterized protein</fullName>
    </submittedName>
</protein>
<dbReference type="SMART" id="SM00671">
    <property type="entry name" value="SEL1"/>
    <property type="match status" value="1"/>
</dbReference>
<dbReference type="OrthoDB" id="2469579at2759"/>
<comment type="caution">
    <text evidence="1">The sequence shown here is derived from an EMBL/GenBank/DDBJ whole genome shotgun (WGS) entry which is preliminary data.</text>
</comment>
<gene>
    <name evidence="1" type="ORF">F8M41_008414</name>
</gene>
<evidence type="ECO:0000313" key="1">
    <source>
        <dbReference type="EMBL" id="KAF0409181.1"/>
    </source>
</evidence>
<proteinExistence type="predicted"/>
<dbReference type="EMBL" id="WTPW01001884">
    <property type="protein sequence ID" value="KAF0409181.1"/>
    <property type="molecule type" value="Genomic_DNA"/>
</dbReference>
<dbReference type="Proteomes" id="UP000439903">
    <property type="component" value="Unassembled WGS sequence"/>
</dbReference>
<dbReference type="Pfam" id="PF08238">
    <property type="entry name" value="Sel1"/>
    <property type="match status" value="1"/>
</dbReference>
<keyword evidence="2" id="KW-1185">Reference proteome</keyword>
<organism evidence="1 2">
    <name type="scientific">Gigaspora margarita</name>
    <dbReference type="NCBI Taxonomy" id="4874"/>
    <lineage>
        <taxon>Eukaryota</taxon>
        <taxon>Fungi</taxon>
        <taxon>Fungi incertae sedis</taxon>
        <taxon>Mucoromycota</taxon>
        <taxon>Glomeromycotina</taxon>
        <taxon>Glomeromycetes</taxon>
        <taxon>Diversisporales</taxon>
        <taxon>Gigasporaceae</taxon>
        <taxon>Gigaspora</taxon>
    </lineage>
</organism>
<dbReference type="InterPro" id="IPR006597">
    <property type="entry name" value="Sel1-like"/>
</dbReference>
<dbReference type="Gene3D" id="1.25.40.10">
    <property type="entry name" value="Tetratricopeptide repeat domain"/>
    <property type="match status" value="1"/>
</dbReference>
<dbReference type="AlphaFoldDB" id="A0A8H4A2K9"/>
<accession>A0A8H4A2K9</accession>
<sequence length="154" mass="17830">MSYEKSLLNIYNNQSTEHSIQSAIYDDKEQIVSSKLADLSLHDSQELLNRVIEELCDLYNKEVMKENYNDSIIYSIDQHMANKQKKPEEIFNLCLNNKTNPIIQTNSIIQHILGMCYNYGKWIKNDNNQAFIHYQKSAELGNSNGMADVVSRYG</sequence>
<name>A0A8H4A2K9_GIGMA</name>
<reference evidence="1 2" key="1">
    <citation type="journal article" date="2019" name="Environ. Microbiol.">
        <title>At the nexus of three kingdoms: the genome of the mycorrhizal fungus Gigaspora margarita provides insights into plant, endobacterial and fungal interactions.</title>
        <authorList>
            <person name="Venice F."/>
            <person name="Ghignone S."/>
            <person name="Salvioli di Fossalunga A."/>
            <person name="Amselem J."/>
            <person name="Novero M."/>
            <person name="Xianan X."/>
            <person name="Sedzielewska Toro K."/>
            <person name="Morin E."/>
            <person name="Lipzen A."/>
            <person name="Grigoriev I.V."/>
            <person name="Henrissat B."/>
            <person name="Martin F.M."/>
            <person name="Bonfante P."/>
        </authorList>
    </citation>
    <scope>NUCLEOTIDE SEQUENCE [LARGE SCALE GENOMIC DNA]</scope>
    <source>
        <strain evidence="1 2">BEG34</strain>
    </source>
</reference>
<dbReference type="InterPro" id="IPR011990">
    <property type="entry name" value="TPR-like_helical_dom_sf"/>
</dbReference>
<evidence type="ECO:0000313" key="2">
    <source>
        <dbReference type="Proteomes" id="UP000439903"/>
    </source>
</evidence>
<dbReference type="SUPFAM" id="SSF81901">
    <property type="entry name" value="HCP-like"/>
    <property type="match status" value="1"/>
</dbReference>